<proteinExistence type="inferred from homology"/>
<evidence type="ECO:0000313" key="5">
    <source>
        <dbReference type="EMBL" id="PVD23333.1"/>
    </source>
</evidence>
<dbReference type="OMA" id="HTRRMEL"/>
<evidence type="ECO:0000256" key="1">
    <source>
        <dbReference type="ARBA" id="ARBA00005964"/>
    </source>
</evidence>
<dbReference type="InterPro" id="IPR002018">
    <property type="entry name" value="CarbesteraseB"/>
</dbReference>
<feature type="chain" id="PRO_5015619996" description="Carboxylesterase type B domain-containing protein" evidence="3">
    <location>
        <begin position="18"/>
        <end position="563"/>
    </location>
</feature>
<dbReference type="STRING" id="400727.A0A2T7NQB1"/>
<dbReference type="OrthoDB" id="3200163at2759"/>
<dbReference type="Gene3D" id="3.40.50.1820">
    <property type="entry name" value="alpha/beta hydrolase"/>
    <property type="match status" value="1"/>
</dbReference>
<comment type="similarity">
    <text evidence="2">Belongs to the 'GDXG' lipolytic enzyme family.</text>
</comment>
<dbReference type="Proteomes" id="UP000245119">
    <property type="component" value="Linkage Group LG10"/>
</dbReference>
<comment type="caution">
    <text evidence="5">The sequence shown here is derived from an EMBL/GenBank/DDBJ whole genome shotgun (WGS) entry which is preliminary data.</text>
</comment>
<dbReference type="PROSITE" id="PS01173">
    <property type="entry name" value="LIPASE_GDXG_HIS"/>
    <property type="match status" value="1"/>
</dbReference>
<evidence type="ECO:0000256" key="3">
    <source>
        <dbReference type="SAM" id="SignalP"/>
    </source>
</evidence>
<protein>
    <recommendedName>
        <fullName evidence="4">Carboxylesterase type B domain-containing protein</fullName>
    </recommendedName>
</protein>
<evidence type="ECO:0000256" key="2">
    <source>
        <dbReference type="ARBA" id="ARBA00010515"/>
    </source>
</evidence>
<comment type="similarity">
    <text evidence="1">Belongs to the type-B carboxylesterase/lipase family.</text>
</comment>
<dbReference type="InterPro" id="IPR051093">
    <property type="entry name" value="Neuroligin/BSAL"/>
</dbReference>
<gene>
    <name evidence="5" type="ORF">C0Q70_16601</name>
</gene>
<dbReference type="Pfam" id="PF00135">
    <property type="entry name" value="COesterase"/>
    <property type="match status" value="1"/>
</dbReference>
<dbReference type="InterPro" id="IPR002168">
    <property type="entry name" value="Lipase_GDXG_HIS_AS"/>
</dbReference>
<dbReference type="SUPFAM" id="SSF53474">
    <property type="entry name" value="alpha/beta-Hydrolases"/>
    <property type="match status" value="1"/>
</dbReference>
<name>A0A2T7NQB1_POMCA</name>
<feature type="domain" description="Carboxylesterase type B" evidence="4">
    <location>
        <begin position="19"/>
        <end position="551"/>
    </location>
</feature>
<dbReference type="EMBL" id="PZQS01000010">
    <property type="protein sequence ID" value="PVD23333.1"/>
    <property type="molecule type" value="Genomic_DNA"/>
</dbReference>
<evidence type="ECO:0000313" key="6">
    <source>
        <dbReference type="Proteomes" id="UP000245119"/>
    </source>
</evidence>
<dbReference type="AlphaFoldDB" id="A0A2T7NQB1"/>
<keyword evidence="3" id="KW-0732">Signal</keyword>
<dbReference type="GO" id="GO:0016787">
    <property type="term" value="F:hydrolase activity"/>
    <property type="evidence" value="ECO:0007669"/>
    <property type="project" value="InterPro"/>
</dbReference>
<evidence type="ECO:0000259" key="4">
    <source>
        <dbReference type="Pfam" id="PF00135"/>
    </source>
</evidence>
<accession>A0A2T7NQB1</accession>
<sequence>MLRVLTVLPAFLLAVLAEDVVVTTTLGQLRGSRVSTGPSTYLDTFFGVPYAKPPVGALRLMPTQPAQPWQGVLDATRYGPACPQFTPPFDPNPTPTSEDCLSLNIFTPGLQDLVSRTRSAHSHPSGPQRRLKHQADPPRLLPVMMFVHGGGFRSGSGSGFNGTELAKRGVVVVTINYRLDILGFLSTMDDSSPGNYGLLDMIQALKWIKANIASFHGNPNEITVFGESAGSLSISHLRISPLAKGLFNKVIMESGFATCQWAIKPPSYTPSPLTSAKLVAAKAGCPVDSGTAALVACIKSKPVDVLLTASAAYLDGPASSFIPTVETGFGVIPKNPAELILEGAGSDILSIRGSNKDEDTIEASFLPFSGYTLSDAQADVRTYATTYFRQGLDNVTAILLNEYVTQVNPTTPQQLYVAVSQMKTDLRFNYPKLNESQVTANRRGSAPQFVYQFTYQSPSLGFPSWIGVPHTAELPFVFGEPFNGRKNWTDADKRVSANVMDLWTNFAKFGDPTPPGYSGVRWSPYNSQTQLYLTIDDRPSLNSHLFQKRMDLIKSLYDQFGHY</sequence>
<organism evidence="5 6">
    <name type="scientific">Pomacea canaliculata</name>
    <name type="common">Golden apple snail</name>
    <dbReference type="NCBI Taxonomy" id="400727"/>
    <lineage>
        <taxon>Eukaryota</taxon>
        <taxon>Metazoa</taxon>
        <taxon>Spiralia</taxon>
        <taxon>Lophotrochozoa</taxon>
        <taxon>Mollusca</taxon>
        <taxon>Gastropoda</taxon>
        <taxon>Caenogastropoda</taxon>
        <taxon>Architaenioglossa</taxon>
        <taxon>Ampullarioidea</taxon>
        <taxon>Ampullariidae</taxon>
        <taxon>Pomacea</taxon>
    </lineage>
</organism>
<dbReference type="PANTHER" id="PTHR43903">
    <property type="entry name" value="NEUROLIGIN"/>
    <property type="match status" value="1"/>
</dbReference>
<reference evidence="5 6" key="1">
    <citation type="submission" date="2018-04" db="EMBL/GenBank/DDBJ databases">
        <title>The genome of golden apple snail Pomacea canaliculata provides insight into stress tolerance and invasive adaptation.</title>
        <authorList>
            <person name="Liu C."/>
            <person name="Liu B."/>
            <person name="Ren Y."/>
            <person name="Zhang Y."/>
            <person name="Wang H."/>
            <person name="Li S."/>
            <person name="Jiang F."/>
            <person name="Yin L."/>
            <person name="Zhang G."/>
            <person name="Qian W."/>
            <person name="Fan W."/>
        </authorList>
    </citation>
    <scope>NUCLEOTIDE SEQUENCE [LARGE SCALE GENOMIC DNA]</scope>
    <source>
        <strain evidence="5">SZHN2017</strain>
        <tissue evidence="5">Muscle</tissue>
    </source>
</reference>
<dbReference type="InterPro" id="IPR029058">
    <property type="entry name" value="AB_hydrolase_fold"/>
</dbReference>
<keyword evidence="6" id="KW-1185">Reference proteome</keyword>
<feature type="signal peptide" evidence="3">
    <location>
        <begin position="1"/>
        <end position="17"/>
    </location>
</feature>